<dbReference type="Proteomes" id="UP000760472">
    <property type="component" value="Unassembled WGS sequence"/>
</dbReference>
<comment type="similarity">
    <text evidence="6">Belongs to the ribose 1,5-bisphosphokinase family.</text>
</comment>
<dbReference type="EC" id="2.7.4.23" evidence="6"/>
<dbReference type="Gene3D" id="3.40.50.300">
    <property type="entry name" value="P-loop containing nucleotide triphosphate hydrolases"/>
    <property type="match status" value="1"/>
</dbReference>
<name>A0ABS2W7M8_9GAMM</name>
<dbReference type="Pfam" id="PF13238">
    <property type="entry name" value="AAA_18"/>
    <property type="match status" value="1"/>
</dbReference>
<comment type="caution">
    <text evidence="7">The sequence shown here is derived from an EMBL/GenBank/DDBJ whole genome shotgun (WGS) entry which is preliminary data.</text>
</comment>
<keyword evidence="4 6" id="KW-0547">Nucleotide-binding</keyword>
<organism evidence="7 8">
    <name type="scientific">Amphritea pacifica</name>
    <dbReference type="NCBI Taxonomy" id="2811233"/>
    <lineage>
        <taxon>Bacteria</taxon>
        <taxon>Pseudomonadati</taxon>
        <taxon>Pseudomonadota</taxon>
        <taxon>Gammaproteobacteria</taxon>
        <taxon>Oceanospirillales</taxon>
        <taxon>Oceanospirillaceae</taxon>
        <taxon>Amphritea</taxon>
    </lineage>
</organism>
<feature type="binding site" evidence="6">
    <location>
        <begin position="9"/>
        <end position="16"/>
    </location>
    <ligand>
        <name>ATP</name>
        <dbReference type="ChEBI" id="CHEBI:30616"/>
    </ligand>
</feature>
<dbReference type="NCBIfam" id="NF007485">
    <property type="entry name" value="PRK10078.1"/>
    <property type="match status" value="1"/>
</dbReference>
<dbReference type="InterPro" id="IPR027417">
    <property type="entry name" value="P-loop_NTPase"/>
</dbReference>
<dbReference type="NCBIfam" id="TIGR02322">
    <property type="entry name" value="phosphon_PhnN"/>
    <property type="match status" value="1"/>
</dbReference>
<dbReference type="GO" id="GO:0033863">
    <property type="term" value="F:ribose 1,5-bisphosphate phosphokinase activity"/>
    <property type="evidence" value="ECO:0007669"/>
    <property type="project" value="UniProtKB-EC"/>
</dbReference>
<keyword evidence="8" id="KW-1185">Reference proteome</keyword>
<dbReference type="EMBL" id="JAFFZP010000010">
    <property type="protein sequence ID" value="MBN0987397.1"/>
    <property type="molecule type" value="Genomic_DNA"/>
</dbReference>
<dbReference type="SUPFAM" id="SSF52540">
    <property type="entry name" value="P-loop containing nucleoside triphosphate hydrolases"/>
    <property type="match status" value="1"/>
</dbReference>
<comment type="function">
    <text evidence="6">Catalyzes the phosphorylation of ribose 1,5-bisphosphate to 5-phospho-D-ribosyl alpha-1-diphosphate (PRPP).</text>
</comment>
<dbReference type="RefSeq" id="WP_205209596.1">
    <property type="nucleotide sequence ID" value="NZ_JAFFZO010000007.1"/>
</dbReference>
<evidence type="ECO:0000256" key="2">
    <source>
        <dbReference type="ARBA" id="ARBA00005069"/>
    </source>
</evidence>
<protein>
    <recommendedName>
        <fullName evidence="6">Ribose 1,5-bisphosphate phosphokinase PhnN</fullName>
        <ecNumber evidence="6">2.7.4.23</ecNumber>
    </recommendedName>
    <alternativeName>
        <fullName evidence="6">Ribose 1,5-bisphosphokinase</fullName>
    </alternativeName>
</protein>
<evidence type="ECO:0000313" key="8">
    <source>
        <dbReference type="Proteomes" id="UP000760472"/>
    </source>
</evidence>
<evidence type="ECO:0000313" key="7">
    <source>
        <dbReference type="EMBL" id="MBN0987397.1"/>
    </source>
</evidence>
<evidence type="ECO:0000256" key="3">
    <source>
        <dbReference type="ARBA" id="ARBA00022679"/>
    </source>
</evidence>
<evidence type="ECO:0000256" key="5">
    <source>
        <dbReference type="ARBA" id="ARBA00022840"/>
    </source>
</evidence>
<keyword evidence="5 6" id="KW-0067">ATP-binding</keyword>
<sequence length="191" mass="21377">MSYLFYVAGPSGSGKDSLINGLRDRLGGGSSVLFAHRYITRCWQAGGENHVELSEEEFQQRSQAGLFSMQWQANNCRYAIGVEISHWLNSGYSVVVNGSRAHLEEAISCFGDRLIPILVTVDPTVLRQRLLARGREEGGEIDARIARNQIFQQRLHGRAMEIANDTDLCSAVDQFHRVVMNYTEITADVEN</sequence>
<reference evidence="7 8" key="1">
    <citation type="submission" date="2021-02" db="EMBL/GenBank/DDBJ databases">
        <title>A novel species of genus Amphritea isolated from a fishpond in China.</title>
        <authorList>
            <person name="Lu H."/>
        </authorList>
    </citation>
    <scope>NUCLEOTIDE SEQUENCE [LARGE SCALE GENOMIC DNA]</scope>
    <source>
        <strain evidence="7 8">RP18W</strain>
    </source>
</reference>
<proteinExistence type="inferred from homology"/>
<dbReference type="HAMAP" id="MF_00836">
    <property type="entry name" value="PhnN"/>
    <property type="match status" value="1"/>
</dbReference>
<comment type="catalytic activity">
    <reaction evidence="1 6">
        <text>alpha-D-ribose 1,5-bisphosphate + ATP = 5-phospho-alpha-D-ribose 1-diphosphate + ADP</text>
        <dbReference type="Rhea" id="RHEA:20109"/>
        <dbReference type="ChEBI" id="CHEBI:30616"/>
        <dbReference type="ChEBI" id="CHEBI:58017"/>
        <dbReference type="ChEBI" id="CHEBI:68688"/>
        <dbReference type="ChEBI" id="CHEBI:456216"/>
        <dbReference type="EC" id="2.7.4.23"/>
    </reaction>
</comment>
<evidence type="ECO:0000256" key="4">
    <source>
        <dbReference type="ARBA" id="ARBA00022741"/>
    </source>
</evidence>
<comment type="pathway">
    <text evidence="2 6">Metabolic intermediate biosynthesis; 5-phospho-alpha-D-ribose 1-diphosphate biosynthesis; 5-phospho-alpha-D-ribose 1-diphosphate from D-ribose 5-phosphate (route II): step 3/3.</text>
</comment>
<keyword evidence="3 6" id="KW-0808">Transferase</keyword>
<accession>A0ABS2W7M8</accession>
<gene>
    <name evidence="6 7" type="primary">phnN</name>
    <name evidence="7" type="ORF">JW498_08500</name>
</gene>
<evidence type="ECO:0000256" key="6">
    <source>
        <dbReference type="HAMAP-Rule" id="MF_00836"/>
    </source>
</evidence>
<dbReference type="InterPro" id="IPR012699">
    <property type="entry name" value="PhnN"/>
</dbReference>
<evidence type="ECO:0000256" key="1">
    <source>
        <dbReference type="ARBA" id="ARBA00000373"/>
    </source>
</evidence>